<comment type="caution">
    <text evidence="1">The sequence shown here is derived from an EMBL/GenBank/DDBJ whole genome shotgun (WGS) entry which is preliminary data.</text>
</comment>
<dbReference type="AlphaFoldDB" id="A0A4V2NLC9"/>
<evidence type="ECO:0000313" key="1">
    <source>
        <dbReference type="EMBL" id="TCI08404.1"/>
    </source>
</evidence>
<protein>
    <submittedName>
        <fullName evidence="1">Uncharacterized protein</fullName>
    </submittedName>
</protein>
<dbReference type="RefSeq" id="WP_131151655.1">
    <property type="nucleotide sequence ID" value="NZ_SJTG01000004.1"/>
</dbReference>
<name>A0A4V2NLC9_9GAMM</name>
<sequence>MSGTHSKSTGKPAHLILGAAAGYTPDKIRLFVQSLQAVGFRGRLVLFVYASQMADVPAMVHARAPSLDVEFVRIRGIREHSKFVRSCYKRLFSVVPAEQVPRLKRRMLRFQGMPHVTRYFHYEEYLARHPGFSHVLLSDVRDVVFQDDPFHGVGEGLHLGMETPSLTLATEPFDRDWLLDAYGPAMLDRIGDRQVSCSGVTLGDMASMTTYIRQILRETLDLPFRKMKTRIYDQAFHNKLLHCGELATAHLCQPLVSRIATLGCMKPEDFVLTGDGQLLNRDGNVAPIVHQYDRHPVLVDAFEARMPA</sequence>
<reference evidence="1 2" key="1">
    <citation type="submission" date="2019-02" db="EMBL/GenBank/DDBJ databases">
        <title>Dyella amyloliquefaciens sp. nov., isolated from forest soil.</title>
        <authorList>
            <person name="Gao Z.-H."/>
            <person name="Qiu L.-H."/>
        </authorList>
    </citation>
    <scope>NUCLEOTIDE SEQUENCE [LARGE SCALE GENOMIC DNA]</scope>
    <source>
        <strain evidence="1 2">KACC 12747</strain>
    </source>
</reference>
<gene>
    <name evidence="1" type="ORF">EZM97_27630</name>
</gene>
<proteinExistence type="predicted"/>
<accession>A0A4V2NLC9</accession>
<evidence type="ECO:0000313" key="2">
    <source>
        <dbReference type="Proteomes" id="UP000291822"/>
    </source>
</evidence>
<keyword evidence="2" id="KW-1185">Reference proteome</keyword>
<organism evidence="1 2">
    <name type="scientific">Dyella soli</name>
    <dbReference type="NCBI Taxonomy" id="522319"/>
    <lineage>
        <taxon>Bacteria</taxon>
        <taxon>Pseudomonadati</taxon>
        <taxon>Pseudomonadota</taxon>
        <taxon>Gammaproteobacteria</taxon>
        <taxon>Lysobacterales</taxon>
        <taxon>Rhodanobacteraceae</taxon>
        <taxon>Dyella</taxon>
    </lineage>
</organism>
<dbReference type="EMBL" id="SJTG01000004">
    <property type="protein sequence ID" value="TCI08404.1"/>
    <property type="molecule type" value="Genomic_DNA"/>
</dbReference>
<dbReference type="Proteomes" id="UP000291822">
    <property type="component" value="Unassembled WGS sequence"/>
</dbReference>